<dbReference type="GO" id="GO:0031956">
    <property type="term" value="F:medium-chain fatty acid-CoA ligase activity"/>
    <property type="evidence" value="ECO:0007669"/>
    <property type="project" value="TreeGrafter"/>
</dbReference>
<evidence type="ECO:0000259" key="2">
    <source>
        <dbReference type="Pfam" id="PF00501"/>
    </source>
</evidence>
<feature type="region of interest" description="Disordered" evidence="1">
    <location>
        <begin position="1"/>
        <end position="20"/>
    </location>
</feature>
<dbReference type="GO" id="GO:0006631">
    <property type="term" value="P:fatty acid metabolic process"/>
    <property type="evidence" value="ECO:0007669"/>
    <property type="project" value="TreeGrafter"/>
</dbReference>
<protein>
    <recommendedName>
        <fullName evidence="2">AMP-dependent synthetase/ligase domain-containing protein</fullName>
    </recommendedName>
</protein>
<gene>
    <name evidence="3" type="ORF">LCGC14_3024080</name>
</gene>
<dbReference type="SUPFAM" id="SSF56801">
    <property type="entry name" value="Acetyl-CoA synthetase-like"/>
    <property type="match status" value="1"/>
</dbReference>
<organism evidence="3">
    <name type="scientific">marine sediment metagenome</name>
    <dbReference type="NCBI Taxonomy" id="412755"/>
    <lineage>
        <taxon>unclassified sequences</taxon>
        <taxon>metagenomes</taxon>
        <taxon>ecological metagenomes</taxon>
    </lineage>
</organism>
<dbReference type="PANTHER" id="PTHR43201:SF32">
    <property type="entry name" value="2-SUCCINYLBENZOATE--COA LIGASE, CHLOROPLASTIC_PEROXISOMAL"/>
    <property type="match status" value="1"/>
</dbReference>
<comment type="caution">
    <text evidence="3">The sequence shown here is derived from an EMBL/GenBank/DDBJ whole genome shotgun (WGS) entry which is preliminary data.</text>
</comment>
<feature type="non-terminal residue" evidence="3">
    <location>
        <position position="1"/>
    </location>
</feature>
<proteinExistence type="predicted"/>
<name>A0A0F8WUA3_9ZZZZ</name>
<dbReference type="PANTHER" id="PTHR43201">
    <property type="entry name" value="ACYL-COA SYNTHETASE"/>
    <property type="match status" value="1"/>
</dbReference>
<accession>A0A0F8WUA3</accession>
<dbReference type="EMBL" id="LAZR01062957">
    <property type="protein sequence ID" value="KKK60467.1"/>
    <property type="molecule type" value="Genomic_DNA"/>
</dbReference>
<dbReference type="InterPro" id="IPR000873">
    <property type="entry name" value="AMP-dep_synth/lig_dom"/>
</dbReference>
<dbReference type="Gene3D" id="3.40.50.12780">
    <property type="entry name" value="N-terminal domain of ligase-like"/>
    <property type="match status" value="1"/>
</dbReference>
<feature type="domain" description="AMP-dependent synthetase/ligase" evidence="2">
    <location>
        <begin position="39"/>
        <end position="234"/>
    </location>
</feature>
<reference evidence="3" key="1">
    <citation type="journal article" date="2015" name="Nature">
        <title>Complex archaea that bridge the gap between prokaryotes and eukaryotes.</title>
        <authorList>
            <person name="Spang A."/>
            <person name="Saw J.H."/>
            <person name="Jorgensen S.L."/>
            <person name="Zaremba-Niedzwiedzka K."/>
            <person name="Martijn J."/>
            <person name="Lind A.E."/>
            <person name="van Eijk R."/>
            <person name="Schleper C."/>
            <person name="Guy L."/>
            <person name="Ettema T.J."/>
        </authorList>
    </citation>
    <scope>NUCLEOTIDE SEQUENCE</scope>
</reference>
<dbReference type="AlphaFoldDB" id="A0A0F8WUA3"/>
<dbReference type="InterPro" id="IPR042099">
    <property type="entry name" value="ANL_N_sf"/>
</dbReference>
<dbReference type="Pfam" id="PF00501">
    <property type="entry name" value="AMP-binding"/>
    <property type="match status" value="1"/>
</dbReference>
<evidence type="ECO:0000313" key="3">
    <source>
        <dbReference type="EMBL" id="KKK60467.1"/>
    </source>
</evidence>
<sequence>AELEQSGGRSANGGPESGSVRDVHEAALDLVTPDGWMAAHSHYSLVGGALSLAAFLQLEDPAAWLCSMPLWKWEGLYSVLVPLYLGGTAVVCGEAGAGDHIASAVDDHGVAYTILPYDETRDLARGRPKRLVGSFKRNLRGLMLSVERPFAPGDRRKVRKALDVPVLTVFGLTESGPILASHPSWYIDESVGIPVTNVEVQPANPQTGEPLDTLWELLDYATMVIRAPLVMTGYEGPAAADERLGSRLEEGWFKTGALASFDANGMMYLVED</sequence>
<evidence type="ECO:0000256" key="1">
    <source>
        <dbReference type="SAM" id="MobiDB-lite"/>
    </source>
</evidence>